<evidence type="ECO:0000313" key="1">
    <source>
        <dbReference type="EMBL" id="AWG24801.1"/>
    </source>
</evidence>
<dbReference type="OrthoDB" id="1274195at2"/>
<protein>
    <submittedName>
        <fullName evidence="1">Uncharacterized protein</fullName>
    </submittedName>
</protein>
<dbReference type="RefSeq" id="WP_108736431.1">
    <property type="nucleotide sequence ID" value="NZ_CP020919.1"/>
</dbReference>
<dbReference type="Proteomes" id="UP000244677">
    <property type="component" value="Chromosome"/>
</dbReference>
<evidence type="ECO:0000313" key="2">
    <source>
        <dbReference type="EMBL" id="AWG25053.1"/>
    </source>
</evidence>
<organism evidence="1 3">
    <name type="scientific">Flavobacterium kingsejongi</name>
    <dbReference type="NCBI Taxonomy" id="1678728"/>
    <lineage>
        <taxon>Bacteria</taxon>
        <taxon>Pseudomonadati</taxon>
        <taxon>Bacteroidota</taxon>
        <taxon>Flavobacteriia</taxon>
        <taxon>Flavobacteriales</taxon>
        <taxon>Flavobacteriaceae</taxon>
        <taxon>Flavobacterium</taxon>
    </lineage>
</organism>
<keyword evidence="3" id="KW-1185">Reference proteome</keyword>
<dbReference type="AlphaFoldDB" id="A0A2S1LM89"/>
<reference evidence="1 3" key="1">
    <citation type="submission" date="2017-04" db="EMBL/GenBank/DDBJ databases">
        <title>Complete genome sequence of Flavobacterium kingsejong AJ004.</title>
        <authorList>
            <person name="Lee P.C."/>
        </authorList>
    </citation>
    <scope>NUCLEOTIDE SEQUENCE [LARGE SCALE GENOMIC DNA]</scope>
    <source>
        <strain evidence="1 3">AJ004</strain>
    </source>
</reference>
<name>A0A2S1LM89_9FLAO</name>
<dbReference type="KEGG" id="fki:FK004_05950"/>
<dbReference type="KEGG" id="fki:FK004_07305"/>
<proteinExistence type="predicted"/>
<evidence type="ECO:0000313" key="3">
    <source>
        <dbReference type="Proteomes" id="UP000244677"/>
    </source>
</evidence>
<sequence>MSKETQKNNNYNTEILNALAFKYSVTVNYIRKCLRGSRKGKKPEIIILEYEEGVKQYQKGMQPIISKFINEN</sequence>
<accession>A0A2S1LM89</accession>
<dbReference type="EMBL" id="CP020919">
    <property type="protein sequence ID" value="AWG24801.1"/>
    <property type="molecule type" value="Genomic_DNA"/>
</dbReference>
<gene>
    <name evidence="1" type="ORF">FK004_05950</name>
    <name evidence="2" type="ORF">FK004_07305</name>
</gene>
<dbReference type="EMBL" id="CP020919">
    <property type="protein sequence ID" value="AWG25053.1"/>
    <property type="molecule type" value="Genomic_DNA"/>
</dbReference>